<evidence type="ECO:0000313" key="1">
    <source>
        <dbReference type="EMBL" id="GBM40852.1"/>
    </source>
</evidence>
<sequence>MPQSYVESLTYLELYSRRKAFVNISWRRPPAHSWYRSEGSGATIHFQAEKKDQTALSRLTSGHLKTLRFSRGDKKFNICTKCNMIEATPQHLLDCLALVYDDLLKRPDFVLEVMNANDLMDLIQIRRIRKKTGLEIVVLFRQTYQSLCM</sequence>
<dbReference type="EMBL" id="BGPR01000945">
    <property type="protein sequence ID" value="GBM40852.1"/>
    <property type="molecule type" value="Genomic_DNA"/>
</dbReference>
<proteinExistence type="predicted"/>
<organism evidence="1 2">
    <name type="scientific">Araneus ventricosus</name>
    <name type="common">Orbweaver spider</name>
    <name type="synonym">Epeira ventricosa</name>
    <dbReference type="NCBI Taxonomy" id="182803"/>
    <lineage>
        <taxon>Eukaryota</taxon>
        <taxon>Metazoa</taxon>
        <taxon>Ecdysozoa</taxon>
        <taxon>Arthropoda</taxon>
        <taxon>Chelicerata</taxon>
        <taxon>Arachnida</taxon>
        <taxon>Araneae</taxon>
        <taxon>Araneomorphae</taxon>
        <taxon>Entelegynae</taxon>
        <taxon>Araneoidea</taxon>
        <taxon>Araneidae</taxon>
        <taxon>Araneus</taxon>
    </lineage>
</organism>
<keyword evidence="2" id="KW-1185">Reference proteome</keyword>
<name>A0A4Y2FHB3_ARAVE</name>
<dbReference type="OrthoDB" id="8063525at2759"/>
<reference evidence="1 2" key="1">
    <citation type="journal article" date="2019" name="Sci. Rep.">
        <title>Orb-weaving spider Araneus ventricosus genome elucidates the spidroin gene catalogue.</title>
        <authorList>
            <person name="Kono N."/>
            <person name="Nakamura H."/>
            <person name="Ohtoshi R."/>
            <person name="Moran D.A.P."/>
            <person name="Shinohara A."/>
            <person name="Yoshida Y."/>
            <person name="Fujiwara M."/>
            <person name="Mori M."/>
            <person name="Tomita M."/>
            <person name="Arakawa K."/>
        </authorList>
    </citation>
    <scope>NUCLEOTIDE SEQUENCE [LARGE SCALE GENOMIC DNA]</scope>
</reference>
<evidence type="ECO:0000313" key="2">
    <source>
        <dbReference type="Proteomes" id="UP000499080"/>
    </source>
</evidence>
<protein>
    <submittedName>
        <fullName evidence="1">Uncharacterized protein</fullName>
    </submittedName>
</protein>
<comment type="caution">
    <text evidence="1">The sequence shown here is derived from an EMBL/GenBank/DDBJ whole genome shotgun (WGS) entry which is preliminary data.</text>
</comment>
<accession>A0A4Y2FHB3</accession>
<dbReference type="AlphaFoldDB" id="A0A4Y2FHB3"/>
<dbReference type="Proteomes" id="UP000499080">
    <property type="component" value="Unassembled WGS sequence"/>
</dbReference>
<gene>
    <name evidence="1" type="ORF">AVEN_6915_1</name>
</gene>